<dbReference type="NCBIfam" id="TIGR01484">
    <property type="entry name" value="HAD-SF-IIB"/>
    <property type="match status" value="1"/>
</dbReference>
<dbReference type="Gene3D" id="3.40.50.1000">
    <property type="entry name" value="HAD superfamily/HAD-like"/>
    <property type="match status" value="1"/>
</dbReference>
<dbReference type="EMBL" id="JAFBEV010000015">
    <property type="protein sequence ID" value="MBM7658370.1"/>
    <property type="molecule type" value="Genomic_DNA"/>
</dbReference>
<name>A0ABS2QAL2_9BACL</name>
<dbReference type="Pfam" id="PF08282">
    <property type="entry name" value="Hydrolase_3"/>
    <property type="match status" value="1"/>
</dbReference>
<comment type="caution">
    <text evidence="1">The sequence shown here is derived from an EMBL/GenBank/DDBJ whole genome shotgun (WGS) entry which is preliminary data.</text>
</comment>
<dbReference type="PROSITE" id="PS01229">
    <property type="entry name" value="COF_2"/>
    <property type="match status" value="1"/>
</dbReference>
<accession>A0ABS2QAL2</accession>
<gene>
    <name evidence="1" type="ORF">JOC27_001823</name>
</gene>
<evidence type="ECO:0000313" key="1">
    <source>
        <dbReference type="EMBL" id="MBM7658370.1"/>
    </source>
</evidence>
<protein>
    <submittedName>
        <fullName evidence="1">Cof subfamily protein (Haloacid dehalogenase superfamily)</fullName>
    </submittedName>
</protein>
<sequence>MAIQLIFSDIDGTLLQSDHQISRRTAGSVHACSQRGIPFILVSARMPGGILPLQKVLNISDPVVCYGGALILSGEEANGSRRILFQRPLRRDAVESLRHLLQSIFPDICLTLYSFNRWIVSDPSDSWVIQEQQIAGTPFETYSSILENKLPPIHKILCMGEPEQITRLQELLAEKQLLANSYKSKPTYLEITDISVNKSSAVAFICHYLGVAREQTIAFGDNYNDIDMLQAVGTGIAMANAPIQVQKAADQTTMSNDQDGISHALETLGICPSSL</sequence>
<dbReference type="InterPro" id="IPR036412">
    <property type="entry name" value="HAD-like_sf"/>
</dbReference>
<dbReference type="SUPFAM" id="SSF56784">
    <property type="entry name" value="HAD-like"/>
    <property type="match status" value="1"/>
</dbReference>
<dbReference type="InterPro" id="IPR000150">
    <property type="entry name" value="Cof"/>
</dbReference>
<evidence type="ECO:0000313" key="2">
    <source>
        <dbReference type="Proteomes" id="UP000823201"/>
    </source>
</evidence>
<dbReference type="CDD" id="cd07516">
    <property type="entry name" value="HAD_Pase"/>
    <property type="match status" value="1"/>
</dbReference>
<keyword evidence="2" id="KW-1185">Reference proteome</keyword>
<proteinExistence type="predicted"/>
<dbReference type="Gene3D" id="3.30.1240.10">
    <property type="match status" value="1"/>
</dbReference>
<dbReference type="NCBIfam" id="TIGR00099">
    <property type="entry name" value="Cof-subfamily"/>
    <property type="match status" value="1"/>
</dbReference>
<dbReference type="InterPro" id="IPR006379">
    <property type="entry name" value="HAD-SF_hydro_IIB"/>
</dbReference>
<dbReference type="Proteomes" id="UP000823201">
    <property type="component" value="Unassembled WGS sequence"/>
</dbReference>
<dbReference type="SFLD" id="SFLDG01140">
    <property type="entry name" value="C2.B:_Phosphomannomutase_and_P"/>
    <property type="match status" value="1"/>
</dbReference>
<dbReference type="SFLD" id="SFLDS00003">
    <property type="entry name" value="Haloacid_Dehalogenase"/>
    <property type="match status" value="1"/>
</dbReference>
<organism evidence="1 2">
    <name type="scientific">Sporolactobacillus spathodeae</name>
    <dbReference type="NCBI Taxonomy" id="1465502"/>
    <lineage>
        <taxon>Bacteria</taxon>
        <taxon>Bacillati</taxon>
        <taxon>Bacillota</taxon>
        <taxon>Bacilli</taxon>
        <taxon>Bacillales</taxon>
        <taxon>Sporolactobacillaceae</taxon>
        <taxon>Sporolactobacillus</taxon>
    </lineage>
</organism>
<dbReference type="PANTHER" id="PTHR10000:SF8">
    <property type="entry name" value="HAD SUPERFAMILY HYDROLASE-LIKE, TYPE 3"/>
    <property type="match status" value="1"/>
</dbReference>
<dbReference type="RefSeq" id="WP_205006932.1">
    <property type="nucleotide sequence ID" value="NZ_JAFBEV010000015.1"/>
</dbReference>
<dbReference type="InterPro" id="IPR023214">
    <property type="entry name" value="HAD_sf"/>
</dbReference>
<dbReference type="PANTHER" id="PTHR10000">
    <property type="entry name" value="PHOSPHOSERINE PHOSPHATASE"/>
    <property type="match status" value="1"/>
</dbReference>
<reference evidence="1 2" key="1">
    <citation type="submission" date="2021-01" db="EMBL/GenBank/DDBJ databases">
        <title>Genomic Encyclopedia of Type Strains, Phase IV (KMG-IV): sequencing the most valuable type-strain genomes for metagenomic binning, comparative biology and taxonomic classification.</title>
        <authorList>
            <person name="Goeker M."/>
        </authorList>
    </citation>
    <scope>NUCLEOTIDE SEQUENCE [LARGE SCALE GENOMIC DNA]</scope>
    <source>
        <strain evidence="1 2">DSM 100968</strain>
    </source>
</reference>